<dbReference type="Proteomes" id="UP001596215">
    <property type="component" value="Unassembled WGS sequence"/>
</dbReference>
<keyword evidence="2" id="KW-1185">Reference proteome</keyword>
<evidence type="ECO:0000313" key="2">
    <source>
        <dbReference type="Proteomes" id="UP001596215"/>
    </source>
</evidence>
<name>A0ABW1VMP2_9GAMM</name>
<reference evidence="2" key="1">
    <citation type="journal article" date="2019" name="Int. J. Syst. Evol. Microbiol.">
        <title>The Global Catalogue of Microorganisms (GCM) 10K type strain sequencing project: providing services to taxonomists for standard genome sequencing and annotation.</title>
        <authorList>
            <consortium name="The Broad Institute Genomics Platform"/>
            <consortium name="The Broad Institute Genome Sequencing Center for Infectious Disease"/>
            <person name="Wu L."/>
            <person name="Ma J."/>
        </authorList>
    </citation>
    <scope>NUCLEOTIDE SEQUENCE [LARGE SCALE GENOMIC DNA]</scope>
    <source>
        <strain evidence="2">CGMCC 4.1530</strain>
    </source>
</reference>
<evidence type="ECO:0000313" key="1">
    <source>
        <dbReference type="EMBL" id="MFC6361768.1"/>
    </source>
</evidence>
<accession>A0ABW1VMP2</accession>
<sequence length="792" mass="85488">MPRIPIYQSQVGINAGSPSVVHTPTETTDQQMVQQGVNSFADAAVKLAQQQQSVQRSQYNTAINNSDAALQQDMITAQGQSKTGTDYIPMVQNLVKQHQDAFFAANPSMSTEDKARYQDMWSSIGAQRMTQAINWGQGQAQSITVTNLTNTADSISNAELSSPGSSKALQQNWIDNLQSSDLNPATKSQLLQKAMNSWEYGRQIWAANNAPQHLLSQYNTGSDGTLADRNNNLLNIRYSPNNNWVGKGGDNGTGFEQFDTPEHGLRAGIKLMQRQIGNGNNTIQSLISKWAPSSDNNNPVQYAQAVSKATGIPLDQQLNPSDPQQMTSIARAMATQEGYSHEITDDQLQRAWDAVSNPGNLASGINPGVLTLAQTESVQRMAQANVDRQFSQKIAMQNQQLAMQTKMENAASHATDTMQTRIAGGQIPSPDDWQNYEQMTQGTSYQGSTDILRNAMVQTQRLYSMPPAQAQEELQKMQVDLKNNGGSQEQYKIFDLVQKGINQRQADVQKNPQSVWAMDSGQPLQPVDPDDALNNPGQLGQQLTQRLINSSSIAQKYGPTAGKNLLTTDELHNFQDAYARMGADQRIQFWRNTQASSSPAVSSRLATEMGGDSPMISAVAGLANTPSGYSAALSVEKGNQLMNPKDGAAKVTFPPTFDSSLQTSIKSEYPGMSAAQVQRMIPLVKAYHLGSGGDPQGVVGTDELHSVIGTPVKISGASVIAPPGTNVNSYKDSISTGINGLGSMSDSVRNGLSNGTYSLVPDINGNQMLISAASQRKVIGQNGKPVVIEVSQ</sequence>
<proteinExistence type="predicted"/>
<dbReference type="EMBL" id="JBHSUC010000005">
    <property type="protein sequence ID" value="MFC6361768.1"/>
    <property type="molecule type" value="Genomic_DNA"/>
</dbReference>
<organism evidence="1 2">
    <name type="scientific">Tatumella punctata</name>
    <dbReference type="NCBI Taxonomy" id="399969"/>
    <lineage>
        <taxon>Bacteria</taxon>
        <taxon>Pseudomonadati</taxon>
        <taxon>Pseudomonadota</taxon>
        <taxon>Gammaproteobacteria</taxon>
        <taxon>Enterobacterales</taxon>
        <taxon>Erwiniaceae</taxon>
        <taxon>Tatumella</taxon>
    </lineage>
</organism>
<protein>
    <submittedName>
        <fullName evidence="1">Uncharacterized protein</fullName>
    </submittedName>
</protein>
<dbReference type="RefSeq" id="WP_343878251.1">
    <property type="nucleotide sequence ID" value="NZ_BAAAFW010000095.1"/>
</dbReference>
<comment type="caution">
    <text evidence="1">The sequence shown here is derived from an EMBL/GenBank/DDBJ whole genome shotgun (WGS) entry which is preliminary data.</text>
</comment>
<gene>
    <name evidence="1" type="ORF">ACFP73_06570</name>
</gene>